<protein>
    <submittedName>
        <fullName evidence="2">3763_t:CDS:1</fullName>
    </submittedName>
</protein>
<evidence type="ECO:0000256" key="1">
    <source>
        <dbReference type="SAM" id="Phobius"/>
    </source>
</evidence>
<gene>
    <name evidence="2" type="ORF">DEBURN_LOCUS7708</name>
</gene>
<keyword evidence="1" id="KW-0812">Transmembrane</keyword>
<keyword evidence="1" id="KW-1133">Transmembrane helix</keyword>
<proteinExistence type="predicted"/>
<accession>A0A9N9BCS7</accession>
<feature type="transmembrane region" description="Helical" evidence="1">
    <location>
        <begin position="214"/>
        <end position="235"/>
    </location>
</feature>
<dbReference type="Proteomes" id="UP000789706">
    <property type="component" value="Unassembled WGS sequence"/>
</dbReference>
<name>A0A9N9BCS7_9GLOM</name>
<sequence>MFANDDSELRQLPFVTQTEVDFGKPGIKILYETTELIPVPSGNCSSYFIEEHDAPESYGHDLAFLPMGQVKMNTSESEDIFFTIHINDDTYNHLNQSSPMRIHAFDSDYPYPNKTPPKFIESIETENKYYLAQSNGTKVFYLNFYRLRREELDSSFPTLLGFDPKYDIYNYIASDIEPIEYPVSSNIYAKVIITLKTSVIEIEKEQRHRTILEVLANIAALYGITFSTYVLLFGIRTSEPLLGKFMSAKNLSKDLKD</sequence>
<keyword evidence="1" id="KW-0472">Membrane</keyword>
<dbReference type="AlphaFoldDB" id="A0A9N9BCS7"/>
<organism evidence="2 3">
    <name type="scientific">Diversispora eburnea</name>
    <dbReference type="NCBI Taxonomy" id="1213867"/>
    <lineage>
        <taxon>Eukaryota</taxon>
        <taxon>Fungi</taxon>
        <taxon>Fungi incertae sedis</taxon>
        <taxon>Mucoromycota</taxon>
        <taxon>Glomeromycotina</taxon>
        <taxon>Glomeromycetes</taxon>
        <taxon>Diversisporales</taxon>
        <taxon>Diversisporaceae</taxon>
        <taxon>Diversispora</taxon>
    </lineage>
</organism>
<comment type="caution">
    <text evidence="2">The sequence shown here is derived from an EMBL/GenBank/DDBJ whole genome shotgun (WGS) entry which is preliminary data.</text>
</comment>
<evidence type="ECO:0000313" key="2">
    <source>
        <dbReference type="EMBL" id="CAG8563502.1"/>
    </source>
</evidence>
<reference evidence="2" key="1">
    <citation type="submission" date="2021-06" db="EMBL/GenBank/DDBJ databases">
        <authorList>
            <person name="Kallberg Y."/>
            <person name="Tangrot J."/>
            <person name="Rosling A."/>
        </authorList>
    </citation>
    <scope>NUCLEOTIDE SEQUENCE</scope>
    <source>
        <strain evidence="2">AZ414A</strain>
    </source>
</reference>
<keyword evidence="3" id="KW-1185">Reference proteome</keyword>
<evidence type="ECO:0000313" key="3">
    <source>
        <dbReference type="Proteomes" id="UP000789706"/>
    </source>
</evidence>
<dbReference type="EMBL" id="CAJVPK010000982">
    <property type="protein sequence ID" value="CAG8563502.1"/>
    <property type="molecule type" value="Genomic_DNA"/>
</dbReference>
<dbReference type="OrthoDB" id="2447101at2759"/>